<feature type="region of interest" description="Disordered" evidence="1">
    <location>
        <begin position="257"/>
        <end position="347"/>
    </location>
</feature>
<protein>
    <submittedName>
        <fullName evidence="2">Uncharacterized protein</fullName>
    </submittedName>
</protein>
<reference evidence="2" key="1">
    <citation type="submission" date="2023-02" db="EMBL/GenBank/DDBJ databases">
        <title>Identification and recombinant expression of a fungal hydrolase from Papiliotrema laurentii that hydrolyzes apple cutin and clears colloidal polyester polyurethane.</title>
        <authorList>
            <consortium name="DOE Joint Genome Institute"/>
            <person name="Roman V.A."/>
            <person name="Bojanowski C."/>
            <person name="Crable B.R."/>
            <person name="Wagner D.N."/>
            <person name="Hung C.S."/>
            <person name="Nadeau L.J."/>
            <person name="Schratz L."/>
            <person name="Haridas S."/>
            <person name="Pangilinan J."/>
            <person name="Lipzen A."/>
            <person name="Na H."/>
            <person name="Yan M."/>
            <person name="Ng V."/>
            <person name="Grigoriev I.V."/>
            <person name="Spatafora J.W."/>
            <person name="Barlow D."/>
            <person name="Biffinger J."/>
            <person name="Kelley-Loughnane N."/>
            <person name="Varaljay V.A."/>
            <person name="Crookes-Goodson W.J."/>
        </authorList>
    </citation>
    <scope>NUCLEOTIDE SEQUENCE</scope>
    <source>
        <strain evidence="2">5307AH</strain>
    </source>
</reference>
<sequence>MAGLRKRLKSLLRPPYLSPEPKKPGSDSQTSFSSTPDVQFVDGRVALAADQDRQPSSHATQGLGTSVIEACSLALATAEAHLKEIGPGSPDTALTKRLIALLEAQLEELRDLSPFFGNPRSSALSTLREIYRKFESDLSTLRHDRPTRRAKDLSSLLGVLLNGPDYLIDVATLENIVWQAEVIDPGLGADARQVLTQAIRGQARDPDTFRRAGESFVALRSAVPPALLDDAEASSAFDAIGSLIQYLQTRLGDAAPRRIYSRGPSSDSSAPASGPSALLSPGATPPGSLASSRASTPDPAFTKFSTASDLEAAFGTGPIPPPSVRTISAQSPSALKPPPSPTDTEGSQEVWEYRGNLLTRSALSLVLRQEALARADSSGQYAGEVSWDNVRNAWIPKWAEKMKPEEVLEGEIPSTNPADFRIKRKDPWGNEIGWSDGAMFYKSKPQFELPPDD</sequence>
<dbReference type="EMBL" id="JAODAN010000010">
    <property type="protein sequence ID" value="KAK1921884.1"/>
    <property type="molecule type" value="Genomic_DNA"/>
</dbReference>
<feature type="compositionally biased region" description="Basic residues" evidence="1">
    <location>
        <begin position="1"/>
        <end position="10"/>
    </location>
</feature>
<evidence type="ECO:0000313" key="3">
    <source>
        <dbReference type="Proteomes" id="UP001182556"/>
    </source>
</evidence>
<evidence type="ECO:0000256" key="1">
    <source>
        <dbReference type="SAM" id="MobiDB-lite"/>
    </source>
</evidence>
<feature type="compositionally biased region" description="Low complexity" evidence="1">
    <location>
        <begin position="263"/>
        <end position="282"/>
    </location>
</feature>
<name>A0AAD9FME1_PAPLA</name>
<comment type="caution">
    <text evidence="2">The sequence shown here is derived from an EMBL/GenBank/DDBJ whole genome shotgun (WGS) entry which is preliminary data.</text>
</comment>
<organism evidence="2 3">
    <name type="scientific">Papiliotrema laurentii</name>
    <name type="common">Cryptococcus laurentii</name>
    <dbReference type="NCBI Taxonomy" id="5418"/>
    <lineage>
        <taxon>Eukaryota</taxon>
        <taxon>Fungi</taxon>
        <taxon>Dikarya</taxon>
        <taxon>Basidiomycota</taxon>
        <taxon>Agaricomycotina</taxon>
        <taxon>Tremellomycetes</taxon>
        <taxon>Tremellales</taxon>
        <taxon>Rhynchogastremaceae</taxon>
        <taxon>Papiliotrema</taxon>
    </lineage>
</organism>
<dbReference type="Proteomes" id="UP001182556">
    <property type="component" value="Unassembled WGS sequence"/>
</dbReference>
<feature type="compositionally biased region" description="Polar residues" evidence="1">
    <location>
        <begin position="26"/>
        <end position="36"/>
    </location>
</feature>
<gene>
    <name evidence="2" type="ORF">DB88DRAFT_548271</name>
</gene>
<evidence type="ECO:0000313" key="2">
    <source>
        <dbReference type="EMBL" id="KAK1921884.1"/>
    </source>
</evidence>
<proteinExistence type="predicted"/>
<accession>A0AAD9FME1</accession>
<feature type="region of interest" description="Disordered" evidence="1">
    <location>
        <begin position="1"/>
        <end position="36"/>
    </location>
</feature>
<dbReference type="AlphaFoldDB" id="A0AAD9FME1"/>
<keyword evidence="3" id="KW-1185">Reference proteome</keyword>